<feature type="region of interest" description="Disordered" evidence="1">
    <location>
        <begin position="752"/>
        <end position="878"/>
    </location>
</feature>
<feature type="compositionally biased region" description="Polar residues" evidence="1">
    <location>
        <begin position="586"/>
        <end position="597"/>
    </location>
</feature>
<feature type="compositionally biased region" description="Basic and acidic residues" evidence="1">
    <location>
        <begin position="752"/>
        <end position="763"/>
    </location>
</feature>
<comment type="caution">
    <text evidence="2">The sequence shown here is derived from an EMBL/GenBank/DDBJ whole genome shotgun (WGS) entry which is preliminary data.</text>
</comment>
<feature type="compositionally biased region" description="Basic and acidic residues" evidence="1">
    <location>
        <begin position="666"/>
        <end position="676"/>
    </location>
</feature>
<feature type="compositionally biased region" description="Basic and acidic residues" evidence="1">
    <location>
        <begin position="53"/>
        <end position="98"/>
    </location>
</feature>
<feature type="compositionally biased region" description="Polar residues" evidence="1">
    <location>
        <begin position="764"/>
        <end position="776"/>
    </location>
</feature>
<feature type="compositionally biased region" description="Acidic residues" evidence="1">
    <location>
        <begin position="869"/>
        <end position="878"/>
    </location>
</feature>
<feature type="compositionally biased region" description="Polar residues" evidence="1">
    <location>
        <begin position="486"/>
        <end position="511"/>
    </location>
</feature>
<feature type="compositionally biased region" description="Polar residues" evidence="1">
    <location>
        <begin position="802"/>
        <end position="820"/>
    </location>
</feature>
<feature type="compositionally biased region" description="Low complexity" evidence="1">
    <location>
        <begin position="598"/>
        <end position="611"/>
    </location>
</feature>
<feature type="compositionally biased region" description="Polar residues" evidence="1">
    <location>
        <begin position="338"/>
        <end position="366"/>
    </location>
</feature>
<feature type="compositionally biased region" description="Basic and acidic residues" evidence="1">
    <location>
        <begin position="512"/>
        <end position="521"/>
    </location>
</feature>
<evidence type="ECO:0000256" key="1">
    <source>
        <dbReference type="SAM" id="MobiDB-lite"/>
    </source>
</evidence>
<keyword evidence="3" id="KW-1185">Reference proteome</keyword>
<dbReference type="AlphaFoldDB" id="A0AAX6MBM8"/>
<feature type="region of interest" description="Disordered" evidence="1">
    <location>
        <begin position="466"/>
        <end position="530"/>
    </location>
</feature>
<protein>
    <submittedName>
        <fullName evidence="2">Uncharacterized protein</fullName>
    </submittedName>
</protein>
<feature type="region of interest" description="Disordered" evidence="1">
    <location>
        <begin position="290"/>
        <end position="377"/>
    </location>
</feature>
<accession>A0AAX6MBM8</accession>
<feature type="compositionally biased region" description="Basic and acidic residues" evidence="1">
    <location>
        <begin position="836"/>
        <end position="851"/>
    </location>
</feature>
<gene>
    <name evidence="2" type="ORF">Daesc_008196</name>
</gene>
<feature type="compositionally biased region" description="Basic and acidic residues" evidence="1">
    <location>
        <begin position="576"/>
        <end position="585"/>
    </location>
</feature>
<feature type="compositionally biased region" description="Polar residues" evidence="1">
    <location>
        <begin position="466"/>
        <end position="475"/>
    </location>
</feature>
<dbReference type="Proteomes" id="UP001369815">
    <property type="component" value="Unassembled WGS sequence"/>
</dbReference>
<organism evidence="2 3">
    <name type="scientific">Daldinia eschscholtzii</name>
    <dbReference type="NCBI Taxonomy" id="292717"/>
    <lineage>
        <taxon>Eukaryota</taxon>
        <taxon>Fungi</taxon>
        <taxon>Dikarya</taxon>
        <taxon>Ascomycota</taxon>
        <taxon>Pezizomycotina</taxon>
        <taxon>Sordariomycetes</taxon>
        <taxon>Xylariomycetidae</taxon>
        <taxon>Xylariales</taxon>
        <taxon>Hypoxylaceae</taxon>
        <taxon>Daldinia</taxon>
    </lineage>
</organism>
<name>A0AAX6MBM8_9PEZI</name>
<feature type="compositionally biased region" description="Polar residues" evidence="1">
    <location>
        <begin position="1"/>
        <end position="10"/>
    </location>
</feature>
<feature type="compositionally biased region" description="Low complexity" evidence="1">
    <location>
        <begin position="782"/>
        <end position="793"/>
    </location>
</feature>
<feature type="region of interest" description="Disordered" evidence="1">
    <location>
        <begin position="572"/>
        <end position="676"/>
    </location>
</feature>
<dbReference type="EMBL" id="JBANMG010000008">
    <property type="protein sequence ID" value="KAK6949873.1"/>
    <property type="molecule type" value="Genomic_DNA"/>
</dbReference>
<feature type="compositionally biased region" description="Polar residues" evidence="1">
    <location>
        <begin position="854"/>
        <end position="863"/>
    </location>
</feature>
<sequence length="878" mass="97154">MAPGQNTFSIIPNAPCAINGGLDDPQSRPSKRPMTSKQAKKAYQKTNKGPKLSKAEQRRQELFEQDRIRREFEKERNQARARAAREKKKEKEEKERSEKKKKGLPLVDVRPSQATIAWFVRSDRKKKPENQTVIDSPVADHHDTDGSDGSNSATLSDEDEPEPPPKKQKTVLPDTEYSPSSAGILDCAASPVQDLEPRGTAQVVTNVAKSPVLRGSQVLEHLTSDVDDLAMMVLPDELFDDPVDAVSDLLKDDINQDVDYIPQEEQVIPNSPSPSKSLDHFISPTMAEEVLPEQEAKESTLPPADRLPLQKLDARKINSRVTNTPQELDPDQAKPVNHTPSPALDSSISVFKSTRPSISQPKSFQQPKTPMGPPPIPPRFRSRGHLSAVNPRAPHFLPKAHASSFCPAPSLNPNPNPNPNISQGHLVLQQPQEDQPPTSTQLFMLGHLDDLFPSPSQEVREIFEEPNSNIGSNGSKPEVKAGHINKSPTGRSPLSKSISAVSSHSCFGSVTRNDKTEDKPSRQCFSPIKTRGSPLLPTVNIHSSGNSESFDMPFFSTQDFFLSSQDLEDLGGEKAPQLRHEHSNERSSYISTSENLVSNKKTSSTTPSHTPIQKQPGEEKLEARISPDCDTSRPTHTRPLDEPTGFESSKLACKGTTVLNTPTESSRSHSDDFRNRTDFQRTTDGIYTATCQSTQKKPCGVLQAEKNMAPPRASPKPFFTSSRREVHRIYTTERIKTIAWENASTRQNVQKELKRFQRSENDKSNASTPVYATGNGNKNDSKPSASSSASRPPDQVKDQSRPRSINQLSGSVGSIQSQRTEVPVEPRPRQNQSRSSYEKMLELLEHAESHKQKQQTVTASQETDYGDAGLDDVLNEML</sequence>
<reference evidence="2 3" key="1">
    <citation type="journal article" date="2024" name="Front Chem Biol">
        <title>Unveiling the potential of Daldinia eschscholtzii MFLUCC 19-0629 through bioactivity and bioinformatics studies for enhanced sustainable agriculture production.</title>
        <authorList>
            <person name="Brooks S."/>
            <person name="Weaver J.A."/>
            <person name="Klomchit A."/>
            <person name="Alharthi S.A."/>
            <person name="Onlamun T."/>
            <person name="Nurani R."/>
            <person name="Vong T.K."/>
            <person name="Alberti F."/>
            <person name="Greco C."/>
        </authorList>
    </citation>
    <scope>NUCLEOTIDE SEQUENCE [LARGE SCALE GENOMIC DNA]</scope>
    <source>
        <strain evidence="2">MFLUCC 19-0629</strain>
    </source>
</reference>
<evidence type="ECO:0000313" key="2">
    <source>
        <dbReference type="EMBL" id="KAK6949873.1"/>
    </source>
</evidence>
<feature type="region of interest" description="Disordered" evidence="1">
    <location>
        <begin position="1"/>
        <end position="181"/>
    </location>
</feature>
<feature type="compositionally biased region" description="Basic and acidic residues" evidence="1">
    <location>
        <begin position="616"/>
        <end position="641"/>
    </location>
</feature>
<evidence type="ECO:0000313" key="3">
    <source>
        <dbReference type="Proteomes" id="UP001369815"/>
    </source>
</evidence>
<proteinExistence type="predicted"/>